<reference evidence="1 2" key="1">
    <citation type="submission" date="2021-05" db="EMBL/GenBank/DDBJ databases">
        <title>Fusibacter ferrireducens sp. nov., an anaerobic, sulfur- and Fe-reducing bacterium isolated from the mangrove sediment.</title>
        <authorList>
            <person name="Qiu D."/>
        </authorList>
    </citation>
    <scope>NUCLEOTIDE SEQUENCE [LARGE SCALE GENOMIC DNA]</scope>
    <source>
        <strain evidence="1 2">DSM 12116</strain>
    </source>
</reference>
<dbReference type="Gene3D" id="2.30.30.100">
    <property type="match status" value="1"/>
</dbReference>
<name>A0ABS5PQ66_9FIRM</name>
<keyword evidence="2" id="KW-1185">Reference proteome</keyword>
<comment type="caution">
    <text evidence="1">The sequence shown here is derived from an EMBL/GenBank/DDBJ whole genome shotgun (WGS) entry which is preliminary data.</text>
</comment>
<dbReference type="Pfam" id="PF06257">
    <property type="entry name" value="VEG"/>
    <property type="match status" value="1"/>
</dbReference>
<dbReference type="PANTHER" id="PTHR40026:SF1">
    <property type="entry name" value="PROTEIN VEG"/>
    <property type="match status" value="1"/>
</dbReference>
<accession>A0ABS5PQ66</accession>
<evidence type="ECO:0000313" key="1">
    <source>
        <dbReference type="EMBL" id="MBS7527285.1"/>
    </source>
</evidence>
<dbReference type="PIRSF" id="PIRSF037257">
    <property type="entry name" value="DUF1021"/>
    <property type="match status" value="1"/>
</dbReference>
<organism evidence="1 2">
    <name type="scientific">Fusibacter paucivorans</name>
    <dbReference type="NCBI Taxonomy" id="76009"/>
    <lineage>
        <taxon>Bacteria</taxon>
        <taxon>Bacillati</taxon>
        <taxon>Bacillota</taxon>
        <taxon>Clostridia</taxon>
        <taxon>Eubacteriales</taxon>
        <taxon>Eubacteriales Family XII. Incertae Sedis</taxon>
        <taxon>Fusibacter</taxon>
    </lineage>
</organism>
<dbReference type="InterPro" id="IPR009366">
    <property type="entry name" value="Protein_Veg"/>
</dbReference>
<proteinExistence type="predicted"/>
<dbReference type="RefSeq" id="WP_213237144.1">
    <property type="nucleotide sequence ID" value="NZ_JAHBCL010000018.1"/>
</dbReference>
<protein>
    <submittedName>
        <fullName evidence="1">Veg family protein</fullName>
    </submittedName>
</protein>
<dbReference type="PANTHER" id="PTHR40026">
    <property type="entry name" value="PROTEIN VEG"/>
    <property type="match status" value="1"/>
</dbReference>
<dbReference type="Proteomes" id="UP000746471">
    <property type="component" value="Unassembled WGS sequence"/>
</dbReference>
<evidence type="ECO:0000313" key="2">
    <source>
        <dbReference type="Proteomes" id="UP000746471"/>
    </source>
</evidence>
<dbReference type="EMBL" id="JAHBCL010000018">
    <property type="protein sequence ID" value="MBS7527285.1"/>
    <property type="molecule type" value="Genomic_DNA"/>
</dbReference>
<sequence length="88" mass="9919">MATKQTLDDIKRNVQDCLGKRVVLRTNKGKRKAKVREGIIEDVFPSVFIVRIDAGRESERTISFSYSDILTESVEVTISGTTDRIMVS</sequence>
<gene>
    <name evidence="1" type="ORF">KHM83_11390</name>
</gene>